<evidence type="ECO:0000313" key="2">
    <source>
        <dbReference type="Proteomes" id="UP001219568"/>
    </source>
</evidence>
<protein>
    <submittedName>
        <fullName evidence="1">Nucleoside-diphosphate-sugar epimerase</fullName>
    </submittedName>
</protein>
<dbReference type="Proteomes" id="UP001219568">
    <property type="component" value="Unassembled WGS sequence"/>
</dbReference>
<reference evidence="1" key="2">
    <citation type="submission" date="2023-01" db="EMBL/GenBank/DDBJ databases">
        <authorList>
            <person name="Petersen C."/>
        </authorList>
    </citation>
    <scope>NUCLEOTIDE SEQUENCE</scope>
    <source>
        <strain evidence="1">IBT 15450</strain>
    </source>
</reference>
<keyword evidence="2" id="KW-1185">Reference proteome</keyword>
<name>A0AAD6IP74_PENCN</name>
<reference evidence="1" key="1">
    <citation type="journal article" date="2023" name="IMA Fungus">
        <title>Comparative genomic study of the Penicillium genus elucidates a diverse pangenome and 15 lateral gene transfer events.</title>
        <authorList>
            <person name="Petersen C."/>
            <person name="Sorensen T."/>
            <person name="Nielsen M.R."/>
            <person name="Sondergaard T.E."/>
            <person name="Sorensen J.L."/>
            <person name="Fitzpatrick D.A."/>
            <person name="Frisvad J.C."/>
            <person name="Nielsen K.L."/>
        </authorList>
    </citation>
    <scope>NUCLEOTIDE SEQUENCE</scope>
    <source>
        <strain evidence="1">IBT 15450</strain>
    </source>
</reference>
<organism evidence="1 2">
    <name type="scientific">Penicillium canescens</name>
    <dbReference type="NCBI Taxonomy" id="5083"/>
    <lineage>
        <taxon>Eukaryota</taxon>
        <taxon>Fungi</taxon>
        <taxon>Dikarya</taxon>
        <taxon>Ascomycota</taxon>
        <taxon>Pezizomycotina</taxon>
        <taxon>Eurotiomycetes</taxon>
        <taxon>Eurotiomycetidae</taxon>
        <taxon>Eurotiales</taxon>
        <taxon>Aspergillaceae</taxon>
        <taxon>Penicillium</taxon>
    </lineage>
</organism>
<comment type="caution">
    <text evidence="1">The sequence shown here is derived from an EMBL/GenBank/DDBJ whole genome shotgun (WGS) entry which is preliminary data.</text>
</comment>
<gene>
    <name evidence="1" type="ORF">N7460_001193</name>
</gene>
<dbReference type="AlphaFoldDB" id="A0AAD6IP74"/>
<accession>A0AAD6IP74</accession>
<sequence>MPSLSSVIAKGSQYHTPEPRLWVIHTSGTGILTVEDQDVGTYGIERPKQYNDWDGVSELVNLRADAFHPNVGVS</sequence>
<evidence type="ECO:0000313" key="1">
    <source>
        <dbReference type="EMBL" id="KAJ6057919.1"/>
    </source>
</evidence>
<proteinExistence type="predicted"/>
<dbReference type="EMBL" id="JAQJZL010000001">
    <property type="protein sequence ID" value="KAJ6057919.1"/>
    <property type="molecule type" value="Genomic_DNA"/>
</dbReference>